<dbReference type="Pfam" id="PF07045">
    <property type="entry name" value="DUF1330"/>
    <property type="match status" value="1"/>
</dbReference>
<evidence type="ECO:0000313" key="3">
    <source>
        <dbReference type="Proteomes" id="UP000319004"/>
    </source>
</evidence>
<feature type="domain" description="DUF1330" evidence="1">
    <location>
        <begin position="2"/>
        <end position="95"/>
    </location>
</feature>
<name>A0A518HN08_9BACT</name>
<dbReference type="AlphaFoldDB" id="A0A518HN08"/>
<dbReference type="PANTHER" id="PTHR41521">
    <property type="match status" value="1"/>
</dbReference>
<evidence type="ECO:0000313" key="2">
    <source>
        <dbReference type="EMBL" id="QDV42241.1"/>
    </source>
</evidence>
<protein>
    <recommendedName>
        <fullName evidence="1">DUF1330 domain-containing protein</fullName>
    </recommendedName>
</protein>
<dbReference type="SUPFAM" id="SSF54909">
    <property type="entry name" value="Dimeric alpha+beta barrel"/>
    <property type="match status" value="1"/>
</dbReference>
<dbReference type="Proteomes" id="UP000319004">
    <property type="component" value="Chromosome"/>
</dbReference>
<proteinExistence type="predicted"/>
<dbReference type="Gene3D" id="3.30.70.100">
    <property type="match status" value="1"/>
</dbReference>
<organism evidence="2 3">
    <name type="scientific">Stieleria neptunia</name>
    <dbReference type="NCBI Taxonomy" id="2527979"/>
    <lineage>
        <taxon>Bacteria</taxon>
        <taxon>Pseudomonadati</taxon>
        <taxon>Planctomycetota</taxon>
        <taxon>Planctomycetia</taxon>
        <taxon>Pirellulales</taxon>
        <taxon>Pirellulaceae</taxon>
        <taxon>Stieleria</taxon>
    </lineage>
</organism>
<evidence type="ECO:0000259" key="1">
    <source>
        <dbReference type="Pfam" id="PF07045"/>
    </source>
</evidence>
<dbReference type="EMBL" id="CP037423">
    <property type="protein sequence ID" value="QDV42241.1"/>
    <property type="molecule type" value="Genomic_DNA"/>
</dbReference>
<dbReference type="RefSeq" id="WP_145385907.1">
    <property type="nucleotide sequence ID" value="NZ_CP037423.1"/>
</dbReference>
<dbReference type="OrthoDB" id="516779at2"/>
<gene>
    <name evidence="2" type="ORF">Enr13x_20860</name>
</gene>
<dbReference type="InterPro" id="IPR011008">
    <property type="entry name" value="Dimeric_a/b-barrel"/>
</dbReference>
<reference evidence="2 3" key="1">
    <citation type="submission" date="2019-03" db="EMBL/GenBank/DDBJ databases">
        <title>Deep-cultivation of Planctomycetes and their phenomic and genomic characterization uncovers novel biology.</title>
        <authorList>
            <person name="Wiegand S."/>
            <person name="Jogler M."/>
            <person name="Boedeker C."/>
            <person name="Pinto D."/>
            <person name="Vollmers J."/>
            <person name="Rivas-Marin E."/>
            <person name="Kohn T."/>
            <person name="Peeters S.H."/>
            <person name="Heuer A."/>
            <person name="Rast P."/>
            <person name="Oberbeckmann S."/>
            <person name="Bunk B."/>
            <person name="Jeske O."/>
            <person name="Meyerdierks A."/>
            <person name="Storesund J.E."/>
            <person name="Kallscheuer N."/>
            <person name="Luecker S."/>
            <person name="Lage O.M."/>
            <person name="Pohl T."/>
            <person name="Merkel B.J."/>
            <person name="Hornburger P."/>
            <person name="Mueller R.-W."/>
            <person name="Bruemmer F."/>
            <person name="Labrenz M."/>
            <person name="Spormann A.M."/>
            <person name="Op den Camp H."/>
            <person name="Overmann J."/>
            <person name="Amann R."/>
            <person name="Jetten M.S.M."/>
            <person name="Mascher T."/>
            <person name="Medema M.H."/>
            <person name="Devos D.P."/>
            <person name="Kaster A.-K."/>
            <person name="Ovreas L."/>
            <person name="Rohde M."/>
            <person name="Galperin M.Y."/>
            <person name="Jogler C."/>
        </authorList>
    </citation>
    <scope>NUCLEOTIDE SEQUENCE [LARGE SCALE GENOMIC DNA]</scope>
    <source>
        <strain evidence="2 3">Enr13</strain>
    </source>
</reference>
<sequence length="98" mass="10993">MSAYIVFIREKTLDTSELETYWQKAPAAMEGHPVKPLAAYGTHVTLEGPDVEGVVIAEFPTVEEARKWYDSPAYQEAAQHRFRGAVYRGLIVEGVRPV</sequence>
<dbReference type="InterPro" id="IPR010753">
    <property type="entry name" value="DUF1330"/>
</dbReference>
<dbReference type="PANTHER" id="PTHR41521:SF4">
    <property type="entry name" value="BLR0684 PROTEIN"/>
    <property type="match status" value="1"/>
</dbReference>
<accession>A0A518HN08</accession>
<keyword evidence="3" id="KW-1185">Reference proteome</keyword>
<dbReference type="KEGG" id="snep:Enr13x_20860"/>